<feature type="chain" id="PRO_5045290808" evidence="4">
    <location>
        <begin position="23"/>
        <end position="187"/>
    </location>
</feature>
<dbReference type="Proteomes" id="UP000766629">
    <property type="component" value="Unassembled WGS sequence"/>
</dbReference>
<keyword evidence="2 4" id="KW-0732">Signal</keyword>
<accession>A0ABS7NHX9</accession>
<evidence type="ECO:0000313" key="6">
    <source>
        <dbReference type="EMBL" id="MBY6140818.1"/>
    </source>
</evidence>
<evidence type="ECO:0000256" key="1">
    <source>
        <dbReference type="ARBA" id="ARBA00004370"/>
    </source>
</evidence>
<gene>
    <name evidence="6" type="ORF">KUV26_15365</name>
</gene>
<feature type="domain" description="Outer membrane protein beta-barrel" evidence="5">
    <location>
        <begin position="8"/>
        <end position="187"/>
    </location>
</feature>
<feature type="signal peptide" evidence="4">
    <location>
        <begin position="1"/>
        <end position="22"/>
    </location>
</feature>
<protein>
    <submittedName>
        <fullName evidence="6">Porin family protein</fullName>
    </submittedName>
</protein>
<name>A0ABS7NHX9_9RHOB</name>
<dbReference type="SUPFAM" id="SSF103515">
    <property type="entry name" value="Autotransporter"/>
    <property type="match status" value="1"/>
</dbReference>
<organism evidence="6 7">
    <name type="scientific">Leisingera daeponensis</name>
    <dbReference type="NCBI Taxonomy" id="405746"/>
    <lineage>
        <taxon>Bacteria</taxon>
        <taxon>Pseudomonadati</taxon>
        <taxon>Pseudomonadota</taxon>
        <taxon>Alphaproteobacteria</taxon>
        <taxon>Rhodobacterales</taxon>
        <taxon>Roseobacteraceae</taxon>
        <taxon>Leisingera</taxon>
    </lineage>
</organism>
<comment type="subcellular location">
    <subcellularLocation>
        <location evidence="1">Membrane</location>
    </subcellularLocation>
</comment>
<dbReference type="Pfam" id="PF13505">
    <property type="entry name" value="OMP_b-brl"/>
    <property type="match status" value="1"/>
</dbReference>
<reference evidence="6 7" key="1">
    <citation type="submission" date="2021-06" db="EMBL/GenBank/DDBJ databases">
        <title>50 bacteria genomes isolated from Dapeng, Shenzhen, China.</title>
        <authorList>
            <person name="Zheng W."/>
            <person name="Yu S."/>
            <person name="Huang Y."/>
        </authorList>
    </citation>
    <scope>NUCLEOTIDE SEQUENCE [LARGE SCALE GENOMIC DNA]</scope>
    <source>
        <strain evidence="6 7">DP1N14-2</strain>
    </source>
</reference>
<dbReference type="InterPro" id="IPR051692">
    <property type="entry name" value="OMP-like"/>
</dbReference>
<dbReference type="Gene3D" id="2.40.128.130">
    <property type="entry name" value="Autotransporter beta-domain"/>
    <property type="match status" value="1"/>
</dbReference>
<evidence type="ECO:0000256" key="3">
    <source>
        <dbReference type="ARBA" id="ARBA00023136"/>
    </source>
</evidence>
<dbReference type="RefSeq" id="WP_222508966.1">
    <property type="nucleotide sequence ID" value="NZ_JAHVJA010000007.1"/>
</dbReference>
<keyword evidence="3" id="KW-0472">Membrane</keyword>
<dbReference type="InterPro" id="IPR036709">
    <property type="entry name" value="Autotransporte_beta_dom_sf"/>
</dbReference>
<proteinExistence type="predicted"/>
<keyword evidence="7" id="KW-1185">Reference proteome</keyword>
<evidence type="ECO:0000313" key="7">
    <source>
        <dbReference type="Proteomes" id="UP000766629"/>
    </source>
</evidence>
<comment type="caution">
    <text evidence="6">The sequence shown here is derived from an EMBL/GenBank/DDBJ whole genome shotgun (WGS) entry which is preliminary data.</text>
</comment>
<evidence type="ECO:0000259" key="5">
    <source>
        <dbReference type="Pfam" id="PF13505"/>
    </source>
</evidence>
<evidence type="ECO:0000256" key="2">
    <source>
        <dbReference type="ARBA" id="ARBA00022729"/>
    </source>
</evidence>
<evidence type="ECO:0000256" key="4">
    <source>
        <dbReference type="SAM" id="SignalP"/>
    </source>
</evidence>
<dbReference type="InterPro" id="IPR027385">
    <property type="entry name" value="Beta-barrel_OMP"/>
</dbReference>
<dbReference type="PANTHER" id="PTHR34001:SF3">
    <property type="entry name" value="BLL7405 PROTEIN"/>
    <property type="match status" value="1"/>
</dbReference>
<sequence>MKRKVVPALLLLSAATASPALAGDWEGGYIGGQIGYGSGDFDLGTLTDLDTDGAVGGFTVGYLWELGDWAIGPELQYDFSDLSINSGGASGDFDGIARLKLRAGYDLGNALLYGSLGFAYTNFDGLSGVTGIDLDDPGYVIGFGYDHQINDRWVIGGEYQYHKFDDFGTDGNDVDFGTLHVRAMFRF</sequence>
<dbReference type="PANTHER" id="PTHR34001">
    <property type="entry name" value="BLL7405 PROTEIN"/>
    <property type="match status" value="1"/>
</dbReference>
<dbReference type="EMBL" id="JAHVJA010000007">
    <property type="protein sequence ID" value="MBY6140818.1"/>
    <property type="molecule type" value="Genomic_DNA"/>
</dbReference>